<evidence type="ECO:0008006" key="3">
    <source>
        <dbReference type="Google" id="ProtNLM"/>
    </source>
</evidence>
<organism evidence="2">
    <name type="scientific">marine metagenome</name>
    <dbReference type="NCBI Taxonomy" id="408172"/>
    <lineage>
        <taxon>unclassified sequences</taxon>
        <taxon>metagenomes</taxon>
        <taxon>ecological metagenomes</taxon>
    </lineage>
</organism>
<sequence length="76" mass="8052">VKQIVGGSLTDDGERLQTNFTSDKPAVWYAELYRKDNLHGGHIIQLGLNNDSAAREALATFPGGLQLGGGVSLNNA</sequence>
<dbReference type="InterPro" id="IPR013785">
    <property type="entry name" value="Aldolase_TIM"/>
</dbReference>
<accession>A0A383EB12</accession>
<reference evidence="2" key="1">
    <citation type="submission" date="2018-05" db="EMBL/GenBank/DDBJ databases">
        <authorList>
            <person name="Lanie J.A."/>
            <person name="Ng W.-L."/>
            <person name="Kazmierczak K.M."/>
            <person name="Andrzejewski T.M."/>
            <person name="Davidsen T.M."/>
            <person name="Wayne K.J."/>
            <person name="Tettelin H."/>
            <person name="Glass J.I."/>
            <person name="Rusch D."/>
            <person name="Podicherti R."/>
            <person name="Tsui H.-C.T."/>
            <person name="Winkler M.E."/>
        </authorList>
    </citation>
    <scope>NUCLEOTIDE SEQUENCE</scope>
</reference>
<dbReference type="EMBL" id="UINC01224440">
    <property type="protein sequence ID" value="SVE54062.1"/>
    <property type="molecule type" value="Genomic_DNA"/>
</dbReference>
<evidence type="ECO:0000256" key="1">
    <source>
        <dbReference type="ARBA" id="ARBA00009667"/>
    </source>
</evidence>
<dbReference type="GO" id="GO:0005737">
    <property type="term" value="C:cytoplasm"/>
    <property type="evidence" value="ECO:0007669"/>
    <property type="project" value="TreeGrafter"/>
</dbReference>
<evidence type="ECO:0000313" key="2">
    <source>
        <dbReference type="EMBL" id="SVE54062.1"/>
    </source>
</evidence>
<feature type="non-terminal residue" evidence="2">
    <location>
        <position position="1"/>
    </location>
</feature>
<name>A0A383EB12_9ZZZZ</name>
<dbReference type="InterPro" id="IPR044524">
    <property type="entry name" value="Isoase_HisA-like"/>
</dbReference>
<dbReference type="PANTHER" id="PTHR43090:SF2">
    <property type="entry name" value="1-(5-PHOSPHORIBOSYL)-5-[(5-PHOSPHORIBOSYLAMINO)METHYLIDENEAMINO] IMIDAZOLE-4-CARBOXAMIDE ISOMERASE"/>
    <property type="match status" value="1"/>
</dbReference>
<feature type="non-terminal residue" evidence="2">
    <location>
        <position position="76"/>
    </location>
</feature>
<dbReference type="Gene3D" id="3.20.20.70">
    <property type="entry name" value="Aldolase class I"/>
    <property type="match status" value="1"/>
</dbReference>
<gene>
    <name evidence="2" type="ORF">METZ01_LOCUS506916</name>
</gene>
<dbReference type="GO" id="GO:0000105">
    <property type="term" value="P:L-histidine biosynthetic process"/>
    <property type="evidence" value="ECO:0007669"/>
    <property type="project" value="InterPro"/>
</dbReference>
<dbReference type="GO" id="GO:0000162">
    <property type="term" value="P:L-tryptophan biosynthetic process"/>
    <property type="evidence" value="ECO:0007669"/>
    <property type="project" value="TreeGrafter"/>
</dbReference>
<protein>
    <recommendedName>
        <fullName evidence="3">Phosphoribosylformimino-5-aminoimidazole carboxamide ribotide isomerase</fullName>
    </recommendedName>
</protein>
<dbReference type="PANTHER" id="PTHR43090">
    <property type="entry name" value="1-(5-PHOSPHORIBOSYL)-5-[(5-PHOSPHORIBOSYLAMINO)METHYLIDENEAMINO] IMIDAZOLE-4-CARBOXAMIDE ISOMERASE"/>
    <property type="match status" value="1"/>
</dbReference>
<dbReference type="GO" id="GO:0003949">
    <property type="term" value="F:1-(5-phosphoribosyl)-5-[(5-phosphoribosylamino)methylideneamino]imidazole-4-carboxamide isomerase activity"/>
    <property type="evidence" value="ECO:0007669"/>
    <property type="project" value="InterPro"/>
</dbReference>
<comment type="similarity">
    <text evidence="1">Belongs to the HisA/HisF family.</text>
</comment>
<proteinExistence type="inferred from homology"/>
<dbReference type="AlphaFoldDB" id="A0A383EB12"/>